<gene>
    <name evidence="1" type="ORF">FNV43_RR09712</name>
</gene>
<accession>A0A8K0MKG4</accession>
<dbReference type="EMBL" id="VOIH02000004">
    <property type="protein sequence ID" value="KAF3448988.1"/>
    <property type="molecule type" value="Genomic_DNA"/>
</dbReference>
<protein>
    <submittedName>
        <fullName evidence="1">Uncharacterized protein</fullName>
    </submittedName>
</protein>
<proteinExistence type="predicted"/>
<evidence type="ECO:0000313" key="2">
    <source>
        <dbReference type="Proteomes" id="UP000796880"/>
    </source>
</evidence>
<organism evidence="1 2">
    <name type="scientific">Rhamnella rubrinervis</name>
    <dbReference type="NCBI Taxonomy" id="2594499"/>
    <lineage>
        <taxon>Eukaryota</taxon>
        <taxon>Viridiplantae</taxon>
        <taxon>Streptophyta</taxon>
        <taxon>Embryophyta</taxon>
        <taxon>Tracheophyta</taxon>
        <taxon>Spermatophyta</taxon>
        <taxon>Magnoliopsida</taxon>
        <taxon>eudicotyledons</taxon>
        <taxon>Gunneridae</taxon>
        <taxon>Pentapetalae</taxon>
        <taxon>rosids</taxon>
        <taxon>fabids</taxon>
        <taxon>Rosales</taxon>
        <taxon>Rhamnaceae</taxon>
        <taxon>rhamnoid group</taxon>
        <taxon>Rhamneae</taxon>
        <taxon>Rhamnella</taxon>
    </lineage>
</organism>
<keyword evidence="2" id="KW-1185">Reference proteome</keyword>
<reference evidence="1" key="1">
    <citation type="submission" date="2020-03" db="EMBL/GenBank/DDBJ databases">
        <title>A high-quality chromosome-level genome assembly of a woody plant with both climbing and erect habits, Rhamnella rubrinervis.</title>
        <authorList>
            <person name="Lu Z."/>
            <person name="Yang Y."/>
            <person name="Zhu X."/>
            <person name="Sun Y."/>
        </authorList>
    </citation>
    <scope>NUCLEOTIDE SEQUENCE</scope>
    <source>
        <strain evidence="1">BYM</strain>
        <tissue evidence="1">Leaf</tissue>
    </source>
</reference>
<dbReference type="AlphaFoldDB" id="A0A8K0MKG4"/>
<name>A0A8K0MKG4_9ROSA</name>
<comment type="caution">
    <text evidence="1">The sequence shown here is derived from an EMBL/GenBank/DDBJ whole genome shotgun (WGS) entry which is preliminary data.</text>
</comment>
<dbReference type="Proteomes" id="UP000796880">
    <property type="component" value="Unassembled WGS sequence"/>
</dbReference>
<evidence type="ECO:0000313" key="1">
    <source>
        <dbReference type="EMBL" id="KAF3448988.1"/>
    </source>
</evidence>
<sequence>MKHSANLPRASAGWSSAIPASYKLVGISLGQFVEAIGRLAEGSNPRQSIEALGKLAECNPASLQFAEVLDRLVESNSS</sequence>